<feature type="region of interest" description="Disordered" evidence="4">
    <location>
        <begin position="1"/>
        <end position="25"/>
    </location>
</feature>
<dbReference type="GO" id="GO:0019915">
    <property type="term" value="P:lipid storage"/>
    <property type="evidence" value="ECO:0007669"/>
    <property type="project" value="TreeGrafter"/>
</dbReference>
<dbReference type="Gene3D" id="3.30.720.170">
    <property type="entry name" value="Perilipin, alpha-beta domain"/>
    <property type="match status" value="2"/>
</dbReference>
<dbReference type="PANTHER" id="PTHR14024:SF11">
    <property type="entry name" value="PERILIPIN-3"/>
    <property type="match status" value="1"/>
</dbReference>
<evidence type="ECO:0000256" key="4">
    <source>
        <dbReference type="SAM" id="MobiDB-lite"/>
    </source>
</evidence>
<evidence type="ECO:0000256" key="2">
    <source>
        <dbReference type="ARBA" id="ARBA00006311"/>
    </source>
</evidence>
<dbReference type="SUPFAM" id="SSF109775">
    <property type="entry name" value="Mannose-6-phosphate receptor binding protein 1 (Tip47), C-terminal domain"/>
    <property type="match status" value="2"/>
</dbReference>
<dbReference type="OrthoDB" id="376826at2759"/>
<dbReference type="STRING" id="75743.A0A401Q171"/>
<keyword evidence="6" id="KW-1185">Reference proteome</keyword>
<dbReference type="InterPro" id="IPR004279">
    <property type="entry name" value="Perilipin"/>
</dbReference>
<accession>A0A401Q171</accession>
<sequence length="738" mass="81158">TFSFNMASTTEEQVPNTADSQESRNQQVLVETGNLVTLTDVKDTAIEIVKSAVQGNLEKTKAVVIEGASAVGQLVATGVDISLLKSEELVDHYLPMTKEELAEVATPIEGSDIATGQGPSYYVRLGSLSLKVRNRAYERSIARMQKAKENGQETLSHLHNLVDLIEMAKQGAESTIKLQDIQAKLNLILLHWKKHQPGDLAEEEGSEKPEQLESKSLVVTQSFSDQLQTICRTLASSVRGLPQNIEDQVQQVCKLAEEIYSSLSSATSFQDLSAPFLTQTKEQMLKIHKLISLIFVMASEVAGKVEVSELPEPQENGEQQNVVSRVTSLPLVSSAYDMVSAVYNSTKENHPYVKTVCDVAEQGVKTISAVAVSGAKPIIDKLEPQITAANEYACKGLDKLEEKLPILQQSTPQVVADTKELVSSTITGAKDAVSNTVTGAKNTVTGVVDMAKGAVHGGIEKTKTVMVEGVNTVIASRVGQMVVTGVDNALNKSEEMVDHYLPMTEKELAKLANSVEGFEVAPAQQQSYYVRLGSLSSKIRHRAYQHSISKMQKARQSSQDIMAQLHNTMDLIEFTKKGVDSANQKLHEVQDKLHQTWIDWQKKQQKGQVEEGAQKPEQLESQTLTMTRGLTQQLQTTCLTLVSNVHGLPRHIQDKMQQIRSTAETIHSSFSAANSFGDLSGQLLVQSREQMLKIRESMDGVMDYVLHNTPLNWLVGPFAPQLTERPQSEEIEMDKVQE</sequence>
<comment type="similarity">
    <text evidence="2">Belongs to the perilipin family.</text>
</comment>
<dbReference type="Gene3D" id="1.20.120.340">
    <property type="entry name" value="Flagellar protein FliS"/>
    <property type="match status" value="2"/>
</dbReference>
<protein>
    <recommendedName>
        <fullName evidence="7">Perilipin</fullName>
    </recommendedName>
</protein>
<dbReference type="AlphaFoldDB" id="A0A401Q171"/>
<dbReference type="GO" id="GO:0005829">
    <property type="term" value="C:cytosol"/>
    <property type="evidence" value="ECO:0007669"/>
    <property type="project" value="TreeGrafter"/>
</dbReference>
<evidence type="ECO:0000256" key="3">
    <source>
        <dbReference type="ARBA" id="ARBA00022677"/>
    </source>
</evidence>
<dbReference type="GO" id="GO:0010890">
    <property type="term" value="P:positive regulation of triglyceride storage"/>
    <property type="evidence" value="ECO:0007669"/>
    <property type="project" value="TreeGrafter"/>
</dbReference>
<comment type="subcellular location">
    <subcellularLocation>
        <location evidence="1">Lipid droplet</location>
    </subcellularLocation>
</comment>
<organism evidence="5 6">
    <name type="scientific">Scyliorhinus torazame</name>
    <name type="common">Cloudy catshark</name>
    <name type="synonym">Catulus torazame</name>
    <dbReference type="NCBI Taxonomy" id="75743"/>
    <lineage>
        <taxon>Eukaryota</taxon>
        <taxon>Metazoa</taxon>
        <taxon>Chordata</taxon>
        <taxon>Craniata</taxon>
        <taxon>Vertebrata</taxon>
        <taxon>Chondrichthyes</taxon>
        <taxon>Elasmobranchii</taxon>
        <taxon>Galeomorphii</taxon>
        <taxon>Galeoidea</taxon>
        <taxon>Carcharhiniformes</taxon>
        <taxon>Scyliorhinidae</taxon>
        <taxon>Scyliorhinus</taxon>
    </lineage>
</organism>
<name>A0A401Q171_SCYTO</name>
<dbReference type="EMBL" id="BFAA01013278">
    <property type="protein sequence ID" value="GCB79132.1"/>
    <property type="molecule type" value="Genomic_DNA"/>
</dbReference>
<evidence type="ECO:0008006" key="7">
    <source>
        <dbReference type="Google" id="ProtNLM"/>
    </source>
</evidence>
<evidence type="ECO:0000313" key="5">
    <source>
        <dbReference type="EMBL" id="GCB79132.1"/>
    </source>
</evidence>
<gene>
    <name evidence="5" type="ORF">scyTo_0018706</name>
</gene>
<comment type="caution">
    <text evidence="5">The sequence shown here is derived from an EMBL/GenBank/DDBJ whole genome shotgun (WGS) entry which is preliminary data.</text>
</comment>
<dbReference type="GO" id="GO:0005811">
    <property type="term" value="C:lipid droplet"/>
    <property type="evidence" value="ECO:0007669"/>
    <property type="project" value="UniProtKB-SubCell"/>
</dbReference>
<dbReference type="Proteomes" id="UP000288216">
    <property type="component" value="Unassembled WGS sequence"/>
</dbReference>
<reference evidence="5 6" key="1">
    <citation type="journal article" date="2018" name="Nat. Ecol. Evol.">
        <title>Shark genomes provide insights into elasmobranch evolution and the origin of vertebrates.</title>
        <authorList>
            <person name="Hara Y"/>
            <person name="Yamaguchi K"/>
            <person name="Onimaru K"/>
            <person name="Kadota M"/>
            <person name="Koyanagi M"/>
            <person name="Keeley SD"/>
            <person name="Tatsumi K"/>
            <person name="Tanaka K"/>
            <person name="Motone F"/>
            <person name="Kageyama Y"/>
            <person name="Nozu R"/>
            <person name="Adachi N"/>
            <person name="Nishimura O"/>
            <person name="Nakagawa R"/>
            <person name="Tanegashima C"/>
            <person name="Kiyatake I"/>
            <person name="Matsumoto R"/>
            <person name="Murakumo K"/>
            <person name="Nishida K"/>
            <person name="Terakita A"/>
            <person name="Kuratani S"/>
            <person name="Sato K"/>
            <person name="Hyodo S Kuraku.S."/>
        </authorList>
    </citation>
    <scope>NUCLEOTIDE SEQUENCE [LARGE SCALE GENOMIC DNA]</scope>
</reference>
<evidence type="ECO:0000256" key="1">
    <source>
        <dbReference type="ARBA" id="ARBA00004502"/>
    </source>
</evidence>
<proteinExistence type="inferred from homology"/>
<evidence type="ECO:0000313" key="6">
    <source>
        <dbReference type="Proteomes" id="UP000288216"/>
    </source>
</evidence>
<dbReference type="PANTHER" id="PTHR14024">
    <property type="entry name" value="PERILIPIN"/>
    <property type="match status" value="1"/>
</dbReference>
<dbReference type="Pfam" id="PF03036">
    <property type="entry name" value="Perilipin"/>
    <property type="match status" value="2"/>
</dbReference>
<keyword evidence="3" id="KW-0551">Lipid droplet</keyword>
<feature type="non-terminal residue" evidence="5">
    <location>
        <position position="1"/>
    </location>
</feature>